<dbReference type="Pfam" id="PF13302">
    <property type="entry name" value="Acetyltransf_3"/>
    <property type="match status" value="1"/>
</dbReference>
<dbReference type="SUPFAM" id="SSF55729">
    <property type="entry name" value="Acyl-CoA N-acyltransferases (Nat)"/>
    <property type="match status" value="1"/>
</dbReference>
<dbReference type="EMBL" id="JAABOQ010000004">
    <property type="protein sequence ID" value="NER17711.1"/>
    <property type="molecule type" value="Genomic_DNA"/>
</dbReference>
<comment type="caution">
    <text evidence="2">The sequence shown here is derived from an EMBL/GenBank/DDBJ whole genome shotgun (WGS) entry which is preliminary data.</text>
</comment>
<proteinExistence type="predicted"/>
<dbReference type="Proteomes" id="UP000474296">
    <property type="component" value="Unassembled WGS sequence"/>
</dbReference>
<dbReference type="Gene3D" id="3.40.630.30">
    <property type="match status" value="1"/>
</dbReference>
<reference evidence="2 3" key="1">
    <citation type="submission" date="2020-01" db="EMBL/GenBank/DDBJ databases">
        <title>Spongiivirga citrea KCTC 32990T.</title>
        <authorList>
            <person name="Wang G."/>
        </authorList>
    </citation>
    <scope>NUCLEOTIDE SEQUENCE [LARGE SCALE GENOMIC DNA]</scope>
    <source>
        <strain evidence="2 3">KCTC 32990</strain>
    </source>
</reference>
<accession>A0A6M0CIK1</accession>
<evidence type="ECO:0000313" key="3">
    <source>
        <dbReference type="Proteomes" id="UP000474296"/>
    </source>
</evidence>
<gene>
    <name evidence="2" type="ORF">GWK10_10845</name>
</gene>
<organism evidence="2 3">
    <name type="scientific">Spongiivirga citrea</name>
    <dbReference type="NCBI Taxonomy" id="1481457"/>
    <lineage>
        <taxon>Bacteria</taxon>
        <taxon>Pseudomonadati</taxon>
        <taxon>Bacteroidota</taxon>
        <taxon>Flavobacteriia</taxon>
        <taxon>Flavobacteriales</taxon>
        <taxon>Flavobacteriaceae</taxon>
        <taxon>Spongiivirga</taxon>
    </lineage>
</organism>
<dbReference type="InterPro" id="IPR000182">
    <property type="entry name" value="GNAT_dom"/>
</dbReference>
<dbReference type="PROSITE" id="PS51186">
    <property type="entry name" value="GNAT"/>
    <property type="match status" value="1"/>
</dbReference>
<dbReference type="PANTHER" id="PTHR43792:SF13">
    <property type="entry name" value="ACETYLTRANSFERASE"/>
    <property type="match status" value="1"/>
</dbReference>
<evidence type="ECO:0000313" key="2">
    <source>
        <dbReference type="EMBL" id="NER17711.1"/>
    </source>
</evidence>
<keyword evidence="2" id="KW-0808">Transferase</keyword>
<protein>
    <submittedName>
        <fullName evidence="2">GNAT family N-acetyltransferase</fullName>
    </submittedName>
</protein>
<dbReference type="RefSeq" id="WP_164032385.1">
    <property type="nucleotide sequence ID" value="NZ_JAABOQ010000004.1"/>
</dbReference>
<name>A0A6M0CIK1_9FLAO</name>
<dbReference type="GO" id="GO:0016747">
    <property type="term" value="F:acyltransferase activity, transferring groups other than amino-acyl groups"/>
    <property type="evidence" value="ECO:0007669"/>
    <property type="project" value="InterPro"/>
</dbReference>
<dbReference type="PANTHER" id="PTHR43792">
    <property type="entry name" value="GNAT FAMILY, PUTATIVE (AFU_ORTHOLOGUE AFUA_3G00765)-RELATED-RELATED"/>
    <property type="match status" value="1"/>
</dbReference>
<dbReference type="InterPro" id="IPR051531">
    <property type="entry name" value="N-acetyltransferase"/>
</dbReference>
<evidence type="ECO:0000259" key="1">
    <source>
        <dbReference type="PROSITE" id="PS51186"/>
    </source>
</evidence>
<dbReference type="InterPro" id="IPR016181">
    <property type="entry name" value="Acyl_CoA_acyltransferase"/>
</dbReference>
<feature type="domain" description="N-acetyltransferase" evidence="1">
    <location>
        <begin position="10"/>
        <end position="166"/>
    </location>
</feature>
<sequence length="166" mass="19703">MKPFFQTKRLSIRQLTKDDFILFHKMQSDVNVMKHVTGFAFSKEENEKDLNNVISCYSKKENNFWVWAIDFENRFIGTCAIVENEKQEWEIGYRFLPAFWQKGFGTEAAKALIEIAFTKMNIQTLVAYADKENVATVRILDRLFNFVKEEWNEKDQCIDRIYKLSS</sequence>
<dbReference type="AlphaFoldDB" id="A0A6M0CIK1"/>
<keyword evidence="3" id="KW-1185">Reference proteome</keyword>